<evidence type="ECO:0008006" key="2">
    <source>
        <dbReference type="Google" id="ProtNLM"/>
    </source>
</evidence>
<name>A0A075GDD6_9EURY</name>
<dbReference type="AlphaFoldDB" id="A0A075GDD6"/>
<evidence type="ECO:0000313" key="1">
    <source>
        <dbReference type="EMBL" id="AIF00012.1"/>
    </source>
</evidence>
<organism evidence="1">
    <name type="scientific">uncultured marine group II/III euryarchaeote KM3_127_D04</name>
    <dbReference type="NCBI Taxonomy" id="1457857"/>
    <lineage>
        <taxon>Archaea</taxon>
        <taxon>Methanobacteriati</taxon>
        <taxon>Methanobacteriota</taxon>
        <taxon>environmental samples</taxon>
    </lineage>
</organism>
<protein>
    <recommendedName>
        <fullName evidence="2">Glycosyl transferase</fullName>
    </recommendedName>
</protein>
<accession>A0A075GDD6</accession>
<dbReference type="SUPFAM" id="SSF53756">
    <property type="entry name" value="UDP-Glycosyltransferase/glycogen phosphorylase"/>
    <property type="match status" value="1"/>
</dbReference>
<sequence>MGTPALFVDEGGFRDSIEDGVNGRLLPRDDPVAWQEALNEALDSDVRKRWASSGRDRIAELDLSPDAHARRVARVIEEITVGELS</sequence>
<proteinExistence type="predicted"/>
<dbReference type="Gene3D" id="3.40.50.2000">
    <property type="entry name" value="Glycogen Phosphorylase B"/>
    <property type="match status" value="2"/>
</dbReference>
<reference evidence="1" key="1">
    <citation type="journal article" date="2014" name="Genome Biol. Evol.">
        <title>Pangenome evidence for extensive interdomain horizontal transfer affecting lineage core and shell genes in uncultured planktonic thaumarchaeota and euryarchaeota.</title>
        <authorList>
            <person name="Deschamps P."/>
            <person name="Zivanovic Y."/>
            <person name="Moreira D."/>
            <person name="Rodriguez-Valera F."/>
            <person name="Lopez-Garcia P."/>
        </authorList>
    </citation>
    <scope>NUCLEOTIDE SEQUENCE</scope>
</reference>
<dbReference type="EMBL" id="KF900578">
    <property type="protein sequence ID" value="AIF00012.1"/>
    <property type="molecule type" value="Genomic_DNA"/>
</dbReference>